<evidence type="ECO:0000256" key="1">
    <source>
        <dbReference type="ARBA" id="ARBA00023125"/>
    </source>
</evidence>
<dbReference type="PANTHER" id="PTHR43479:SF11">
    <property type="entry name" value="ACREF_ENVCD OPERON REPRESSOR-RELATED"/>
    <property type="match status" value="1"/>
</dbReference>
<keyword evidence="1 2" id="KW-0238">DNA-binding</keyword>
<dbReference type="Proteomes" id="UP000501421">
    <property type="component" value="Chromosome"/>
</dbReference>
<proteinExistence type="predicted"/>
<dbReference type="SUPFAM" id="SSF46689">
    <property type="entry name" value="Homeodomain-like"/>
    <property type="match status" value="1"/>
</dbReference>
<feature type="DNA-binding region" description="H-T-H motif" evidence="2">
    <location>
        <begin position="30"/>
        <end position="49"/>
    </location>
</feature>
<dbReference type="SUPFAM" id="SSF48498">
    <property type="entry name" value="Tetracyclin repressor-like, C-terminal domain"/>
    <property type="match status" value="1"/>
</dbReference>
<feature type="domain" description="HTH tetR-type" evidence="3">
    <location>
        <begin position="7"/>
        <end position="67"/>
    </location>
</feature>
<reference evidence="5" key="1">
    <citation type="journal article" date="2020" name="Microbiol. Resour. Announc.">
        <title>Complete Genome Sequence of Geobacillus sp. Strain E55-1, Isolated from Mine Geyser in Japan.</title>
        <authorList>
            <person name="Miyazaki K."/>
            <person name="Hase E."/>
            <person name="Tokito N."/>
        </authorList>
    </citation>
    <scope>NUCLEOTIDE SEQUENCE [LARGE SCALE GENOMIC DNA]</scope>
    <source>
        <strain evidence="5">E55-1</strain>
    </source>
</reference>
<dbReference type="PRINTS" id="PR00455">
    <property type="entry name" value="HTHTETR"/>
</dbReference>
<name>A0A679FJ43_9BACL</name>
<organism evidence="4 5">
    <name type="scientific">Geobacillus subterraneus</name>
    <dbReference type="NCBI Taxonomy" id="129338"/>
    <lineage>
        <taxon>Bacteria</taxon>
        <taxon>Bacillati</taxon>
        <taxon>Bacillota</taxon>
        <taxon>Bacilli</taxon>
        <taxon>Bacillales</taxon>
        <taxon>Anoxybacillaceae</taxon>
        <taxon>Geobacillus</taxon>
    </lineage>
</organism>
<protein>
    <submittedName>
        <fullName evidence="4">TetR family transcriptional regulator</fullName>
    </submittedName>
</protein>
<accession>A0A679FJ43</accession>
<evidence type="ECO:0000256" key="2">
    <source>
        <dbReference type="PROSITE-ProRule" id="PRU00335"/>
    </source>
</evidence>
<dbReference type="InterPro" id="IPR050624">
    <property type="entry name" value="HTH-type_Tx_Regulator"/>
</dbReference>
<dbReference type="PANTHER" id="PTHR43479">
    <property type="entry name" value="ACREF/ENVCD OPERON REPRESSOR-RELATED"/>
    <property type="match status" value="1"/>
</dbReference>
<dbReference type="Gene3D" id="1.10.10.60">
    <property type="entry name" value="Homeodomain-like"/>
    <property type="match status" value="1"/>
</dbReference>
<evidence type="ECO:0000313" key="4">
    <source>
        <dbReference type="EMBL" id="BBW96218.1"/>
    </source>
</evidence>
<dbReference type="PROSITE" id="PS50977">
    <property type="entry name" value="HTH_TETR_2"/>
    <property type="match status" value="1"/>
</dbReference>
<dbReference type="Pfam" id="PF17932">
    <property type="entry name" value="TetR_C_24"/>
    <property type="match status" value="1"/>
</dbReference>
<dbReference type="AlphaFoldDB" id="A0A679FJ43"/>
<dbReference type="InterPro" id="IPR036271">
    <property type="entry name" value="Tet_transcr_reg_TetR-rel_C_sf"/>
</dbReference>
<dbReference type="InterPro" id="IPR009057">
    <property type="entry name" value="Homeodomain-like_sf"/>
</dbReference>
<evidence type="ECO:0000259" key="3">
    <source>
        <dbReference type="PROSITE" id="PS50977"/>
    </source>
</evidence>
<dbReference type="Pfam" id="PF00440">
    <property type="entry name" value="TetR_N"/>
    <property type="match status" value="1"/>
</dbReference>
<evidence type="ECO:0000313" key="5">
    <source>
        <dbReference type="Proteomes" id="UP000501421"/>
    </source>
</evidence>
<dbReference type="GO" id="GO:0003677">
    <property type="term" value="F:DNA binding"/>
    <property type="evidence" value="ECO:0007669"/>
    <property type="project" value="UniProtKB-UniRule"/>
</dbReference>
<sequence>MKIINQKRKKEEIIEVAAREFAEKGYDGANINEIAIMAGIGKGTIYLYFKTKKDLYLETIRAIVDRFNEMSEQIVSMDLNPFEKLKLVIETFFQLERESISYLKLWSRHQFQHNPVFPEEVSKIFKDLRQPLCEIIEEGVEKGEFSTPYPTVTGYFILSLIVMLMPNLQRPNSVPLVQEEERIPFILDTVRKLLQK</sequence>
<dbReference type="InterPro" id="IPR041490">
    <property type="entry name" value="KstR2_TetR_C"/>
</dbReference>
<dbReference type="EMBL" id="AP022557">
    <property type="protein sequence ID" value="BBW96218.1"/>
    <property type="molecule type" value="Genomic_DNA"/>
</dbReference>
<dbReference type="RefSeq" id="WP_197055022.1">
    <property type="nucleotide sequence ID" value="NZ_AP022557.1"/>
</dbReference>
<gene>
    <name evidence="4" type="ORF">GsuE55_10510</name>
</gene>
<dbReference type="Gene3D" id="1.10.357.10">
    <property type="entry name" value="Tetracycline Repressor, domain 2"/>
    <property type="match status" value="1"/>
</dbReference>
<keyword evidence="5" id="KW-1185">Reference proteome</keyword>
<dbReference type="InterPro" id="IPR001647">
    <property type="entry name" value="HTH_TetR"/>
</dbReference>